<gene>
    <name evidence="9" type="ORF">RIF29_10035</name>
</gene>
<dbReference type="PANTHER" id="PTHR47997">
    <property type="entry name" value="MYB DOMAIN PROTEIN 55"/>
    <property type="match status" value="1"/>
</dbReference>
<evidence type="ECO:0000256" key="1">
    <source>
        <dbReference type="ARBA" id="ARBA00004123"/>
    </source>
</evidence>
<evidence type="ECO:0000259" key="8">
    <source>
        <dbReference type="PROSITE" id="PS51294"/>
    </source>
</evidence>
<dbReference type="GO" id="GO:0003677">
    <property type="term" value="F:DNA binding"/>
    <property type="evidence" value="ECO:0007669"/>
    <property type="project" value="UniProtKB-KW"/>
</dbReference>
<dbReference type="SUPFAM" id="SSF46689">
    <property type="entry name" value="Homeodomain-like"/>
    <property type="match status" value="1"/>
</dbReference>
<keyword evidence="6" id="KW-0539">Nucleus</keyword>
<dbReference type="PROSITE" id="PS50090">
    <property type="entry name" value="MYB_LIKE"/>
    <property type="match status" value="1"/>
</dbReference>
<dbReference type="InterPro" id="IPR001005">
    <property type="entry name" value="SANT/Myb"/>
</dbReference>
<accession>A0AAN9ILP9</accession>
<dbReference type="Gene3D" id="1.10.10.60">
    <property type="entry name" value="Homeodomain-like"/>
    <property type="match status" value="2"/>
</dbReference>
<dbReference type="InterPro" id="IPR017930">
    <property type="entry name" value="Myb_dom"/>
</dbReference>
<sequence length="143" mass="16441">MLSNVEYFLCAGFPSSTGLQRSGKSCRLRWFNYLRPDIKRGHFSEKEKQTIITLRAVLGNRWSSIAKHLPMRTDNEIKNYWNSYLKENQSDIKGVDPLCPKRISTTSSSSYSEAITNTKSNTKQCSLKNFFGYTEIATYGFSR</sequence>
<dbReference type="InterPro" id="IPR051953">
    <property type="entry name" value="Plant_SW-associated_TFs"/>
</dbReference>
<dbReference type="AlphaFoldDB" id="A0AAN9ILP9"/>
<evidence type="ECO:0000259" key="7">
    <source>
        <dbReference type="PROSITE" id="PS50090"/>
    </source>
</evidence>
<protein>
    <submittedName>
        <fullName evidence="9">Uncharacterized protein</fullName>
    </submittedName>
</protein>
<dbReference type="PROSITE" id="PS51294">
    <property type="entry name" value="HTH_MYB"/>
    <property type="match status" value="1"/>
</dbReference>
<name>A0AAN9ILP9_CROPI</name>
<dbReference type="Proteomes" id="UP001372338">
    <property type="component" value="Unassembled WGS sequence"/>
</dbReference>
<evidence type="ECO:0000256" key="5">
    <source>
        <dbReference type="ARBA" id="ARBA00023163"/>
    </source>
</evidence>
<evidence type="ECO:0000256" key="3">
    <source>
        <dbReference type="ARBA" id="ARBA00023015"/>
    </source>
</evidence>
<keyword evidence="5" id="KW-0804">Transcription</keyword>
<dbReference type="Pfam" id="PF00249">
    <property type="entry name" value="Myb_DNA-binding"/>
    <property type="match status" value="1"/>
</dbReference>
<feature type="domain" description="HTH myb-type" evidence="8">
    <location>
        <begin position="35"/>
        <end position="89"/>
    </location>
</feature>
<dbReference type="InterPro" id="IPR009057">
    <property type="entry name" value="Homeodomain-like_sf"/>
</dbReference>
<comment type="subcellular location">
    <subcellularLocation>
        <location evidence="1">Nucleus</location>
    </subcellularLocation>
</comment>
<evidence type="ECO:0000256" key="4">
    <source>
        <dbReference type="ARBA" id="ARBA00023125"/>
    </source>
</evidence>
<feature type="domain" description="Myb-like" evidence="7">
    <location>
        <begin position="35"/>
        <end position="85"/>
    </location>
</feature>
<organism evidence="9 10">
    <name type="scientific">Crotalaria pallida</name>
    <name type="common">Smooth rattlebox</name>
    <name type="synonym">Crotalaria striata</name>
    <dbReference type="NCBI Taxonomy" id="3830"/>
    <lineage>
        <taxon>Eukaryota</taxon>
        <taxon>Viridiplantae</taxon>
        <taxon>Streptophyta</taxon>
        <taxon>Embryophyta</taxon>
        <taxon>Tracheophyta</taxon>
        <taxon>Spermatophyta</taxon>
        <taxon>Magnoliopsida</taxon>
        <taxon>eudicotyledons</taxon>
        <taxon>Gunneridae</taxon>
        <taxon>Pentapetalae</taxon>
        <taxon>rosids</taxon>
        <taxon>fabids</taxon>
        <taxon>Fabales</taxon>
        <taxon>Fabaceae</taxon>
        <taxon>Papilionoideae</taxon>
        <taxon>50 kb inversion clade</taxon>
        <taxon>genistoids sensu lato</taxon>
        <taxon>core genistoids</taxon>
        <taxon>Crotalarieae</taxon>
        <taxon>Crotalaria</taxon>
    </lineage>
</organism>
<dbReference type="CDD" id="cd00167">
    <property type="entry name" value="SANT"/>
    <property type="match status" value="1"/>
</dbReference>
<dbReference type="SMART" id="SM00717">
    <property type="entry name" value="SANT"/>
    <property type="match status" value="1"/>
</dbReference>
<keyword evidence="3" id="KW-0805">Transcription regulation</keyword>
<evidence type="ECO:0000313" key="9">
    <source>
        <dbReference type="EMBL" id="KAK7281771.1"/>
    </source>
</evidence>
<dbReference type="PANTHER" id="PTHR47997:SF75">
    <property type="entry name" value="MYB DOMAIN PROTEIN 55"/>
    <property type="match status" value="1"/>
</dbReference>
<evidence type="ECO:0000256" key="2">
    <source>
        <dbReference type="ARBA" id="ARBA00022737"/>
    </source>
</evidence>
<comment type="caution">
    <text evidence="9">The sequence shown here is derived from an EMBL/GenBank/DDBJ whole genome shotgun (WGS) entry which is preliminary data.</text>
</comment>
<reference evidence="9 10" key="1">
    <citation type="submission" date="2024-01" db="EMBL/GenBank/DDBJ databases">
        <title>The genomes of 5 underutilized Papilionoideae crops provide insights into root nodulation and disease resistanc.</title>
        <authorList>
            <person name="Yuan L."/>
        </authorList>
    </citation>
    <scope>NUCLEOTIDE SEQUENCE [LARGE SCALE GENOMIC DNA]</scope>
    <source>
        <strain evidence="9">ZHUSHIDOU_FW_LH</strain>
        <tissue evidence="9">Leaf</tissue>
    </source>
</reference>
<evidence type="ECO:0000313" key="10">
    <source>
        <dbReference type="Proteomes" id="UP001372338"/>
    </source>
</evidence>
<dbReference type="GO" id="GO:0005634">
    <property type="term" value="C:nucleus"/>
    <property type="evidence" value="ECO:0007669"/>
    <property type="project" value="UniProtKB-SubCell"/>
</dbReference>
<dbReference type="EMBL" id="JAYWIO010000002">
    <property type="protein sequence ID" value="KAK7281771.1"/>
    <property type="molecule type" value="Genomic_DNA"/>
</dbReference>
<keyword evidence="4" id="KW-0238">DNA-binding</keyword>
<proteinExistence type="predicted"/>
<keyword evidence="10" id="KW-1185">Reference proteome</keyword>
<keyword evidence="2" id="KW-0677">Repeat</keyword>
<evidence type="ECO:0000256" key="6">
    <source>
        <dbReference type="ARBA" id="ARBA00023242"/>
    </source>
</evidence>